<feature type="transmembrane region" description="Helical" evidence="1">
    <location>
        <begin position="24"/>
        <end position="41"/>
    </location>
</feature>
<dbReference type="AlphaFoldDB" id="A0A364RIQ9"/>
<name>A0A364RIQ9_9BACT</name>
<gene>
    <name evidence="2" type="ORF">DP923_03770</name>
</gene>
<protein>
    <recommendedName>
        <fullName evidence="4">YbbR-like protein</fullName>
    </recommendedName>
</protein>
<reference evidence="2 3" key="1">
    <citation type="submission" date="2018-06" db="EMBL/GenBank/DDBJ databases">
        <authorList>
            <person name="Liu Z.-W."/>
        </authorList>
    </citation>
    <scope>NUCLEOTIDE SEQUENCE [LARGE SCALE GENOMIC DNA]</scope>
    <source>
        <strain evidence="2 3">2b14</strain>
    </source>
</reference>
<keyword evidence="1" id="KW-0472">Membrane</keyword>
<dbReference type="Proteomes" id="UP000251692">
    <property type="component" value="Unassembled WGS sequence"/>
</dbReference>
<dbReference type="RefSeq" id="WP_112304452.1">
    <property type="nucleotide sequence ID" value="NZ_QMDV01000001.1"/>
</dbReference>
<comment type="caution">
    <text evidence="2">The sequence shown here is derived from an EMBL/GenBank/DDBJ whole genome shotgun (WGS) entry which is preliminary data.</text>
</comment>
<keyword evidence="3" id="KW-1185">Reference proteome</keyword>
<evidence type="ECO:0000256" key="1">
    <source>
        <dbReference type="SAM" id="Phobius"/>
    </source>
</evidence>
<dbReference type="EMBL" id="QMDV01000001">
    <property type="protein sequence ID" value="RAU84171.1"/>
    <property type="molecule type" value="Genomic_DNA"/>
</dbReference>
<evidence type="ECO:0000313" key="3">
    <source>
        <dbReference type="Proteomes" id="UP000251692"/>
    </source>
</evidence>
<organism evidence="2 3">
    <name type="scientific">Pontibacter arcticus</name>
    <dbReference type="NCBI Taxonomy" id="2080288"/>
    <lineage>
        <taxon>Bacteria</taxon>
        <taxon>Pseudomonadati</taxon>
        <taxon>Bacteroidota</taxon>
        <taxon>Cytophagia</taxon>
        <taxon>Cytophagales</taxon>
        <taxon>Hymenobacteraceae</taxon>
        <taxon>Pontibacter</taxon>
    </lineage>
</organism>
<evidence type="ECO:0008006" key="4">
    <source>
        <dbReference type="Google" id="ProtNLM"/>
    </source>
</evidence>
<keyword evidence="1" id="KW-1133">Transmembrane helix</keyword>
<accession>A0A364RIQ9</accession>
<dbReference type="OrthoDB" id="1115707at2"/>
<proteinExistence type="predicted"/>
<evidence type="ECO:0000313" key="2">
    <source>
        <dbReference type="EMBL" id="RAU84171.1"/>
    </source>
</evidence>
<reference evidence="2 3" key="2">
    <citation type="submission" date="2018-07" db="EMBL/GenBank/DDBJ databases">
        <title>Pontibacter sp. 2b14 genomic sequence and assembly.</title>
        <authorList>
            <person name="Du Z.-J."/>
        </authorList>
    </citation>
    <scope>NUCLEOTIDE SEQUENCE [LARGE SCALE GENOMIC DNA]</scope>
    <source>
        <strain evidence="2 3">2b14</strain>
    </source>
</reference>
<keyword evidence="1" id="KW-0812">Transmembrane</keyword>
<sequence>MPFENVKNIISWFVKPLRPQTQQYWRVVLLCFVAASTFWLLNALNKSYTTQTTYPIKFVYNENQLIPTKPLPEEVSINVVGRGWKLLRKALRVDVKPAEIYIRSLPSNKYLLGSSLRPALVNAMDGLELRFVVTDTLHFDFDTKVRRTVALALEPNQNFVAPKHALVAPVRLLPDTVTFVGPATMVNKIPDPLLLKLPTQNLTASANIEVPLEYEFKELIQVNEPKVIVAINIEGLLQEERQAQPVLVNMPEDKEVTIQPSTVLLRYQFLEDSAASLHRDSFNIGLDYAKYNPADSTIIPDIIRKPAGVRKVTVMPGRVKVILK</sequence>